<dbReference type="PANTHER" id="PTHR11431:SF43">
    <property type="entry name" value="FERRITIN"/>
    <property type="match status" value="1"/>
</dbReference>
<evidence type="ECO:0000313" key="8">
    <source>
        <dbReference type="EMBL" id="KAJ6646484.1"/>
    </source>
</evidence>
<reference evidence="8" key="1">
    <citation type="submission" date="2022-07" db="EMBL/GenBank/DDBJ databases">
        <authorList>
            <person name="Trinca V."/>
            <person name="Uliana J.V.C."/>
            <person name="Torres T.T."/>
            <person name="Ward R.J."/>
            <person name="Monesi N."/>
        </authorList>
    </citation>
    <scope>NUCLEOTIDE SEQUENCE</scope>
    <source>
        <strain evidence="8">HSMRA1968</strain>
        <tissue evidence="8">Whole embryos</tissue>
    </source>
</reference>
<feature type="binding site" evidence="5">
    <location>
        <position position="181"/>
    </location>
    <ligand>
        <name>Fe cation</name>
        <dbReference type="ChEBI" id="CHEBI:24875"/>
        <label>1</label>
    </ligand>
</feature>
<dbReference type="AlphaFoldDB" id="A0A9Q0NA44"/>
<dbReference type="GO" id="GO:0005737">
    <property type="term" value="C:cytoplasm"/>
    <property type="evidence" value="ECO:0007669"/>
    <property type="project" value="TreeGrafter"/>
</dbReference>
<dbReference type="EMBL" id="WJQU01000001">
    <property type="protein sequence ID" value="KAJ6646484.1"/>
    <property type="molecule type" value="Genomic_DNA"/>
</dbReference>
<dbReference type="InterPro" id="IPR009040">
    <property type="entry name" value="Ferritin-like_diiron"/>
</dbReference>
<evidence type="ECO:0000256" key="1">
    <source>
        <dbReference type="ARBA" id="ARBA00007513"/>
    </source>
</evidence>
<dbReference type="InterPro" id="IPR008331">
    <property type="entry name" value="Ferritin_DPS_dom"/>
</dbReference>
<dbReference type="Proteomes" id="UP001151699">
    <property type="component" value="Chromosome A"/>
</dbReference>
<keyword evidence="6" id="KW-0560">Oxidoreductase</keyword>
<dbReference type="InterPro" id="IPR009078">
    <property type="entry name" value="Ferritin-like_SF"/>
</dbReference>
<evidence type="ECO:0000256" key="6">
    <source>
        <dbReference type="RuleBase" id="RU361145"/>
    </source>
</evidence>
<proteinExistence type="inferred from homology"/>
<gene>
    <name evidence="8" type="primary">FERH_0</name>
    <name evidence="8" type="ORF">Bhyg_01695</name>
</gene>
<evidence type="ECO:0000313" key="9">
    <source>
        <dbReference type="Proteomes" id="UP001151699"/>
    </source>
</evidence>
<dbReference type="GO" id="GO:0006826">
    <property type="term" value="P:iron ion transport"/>
    <property type="evidence" value="ECO:0007669"/>
    <property type="project" value="InterPro"/>
</dbReference>
<accession>A0A9Q0NA44</accession>
<keyword evidence="3 5" id="KW-0479">Metal-binding</keyword>
<evidence type="ECO:0000256" key="2">
    <source>
        <dbReference type="ARBA" id="ARBA00022434"/>
    </source>
</evidence>
<comment type="caution">
    <text evidence="8">The sequence shown here is derived from an EMBL/GenBank/DDBJ whole genome shotgun (WGS) entry which is preliminary data.</text>
</comment>
<dbReference type="GO" id="GO:0006879">
    <property type="term" value="P:intracellular iron ion homeostasis"/>
    <property type="evidence" value="ECO:0007669"/>
    <property type="project" value="UniProtKB-KW"/>
</dbReference>
<name>A0A9Q0NA44_9DIPT</name>
<sequence length="219" mass="25001">MKPLRPLECEPVSLIQLVEESAATISFENSNAIMNSIFLIVIFCVCITFTNAKLQCESPAVVIPTAWMDMDPECVDAVRSQIQDEIDISLKYLRLGARFSQVAFNRPGFADFFFKSATDKRDMIQFIAPRNVNLENGSVALEYALRSEVALTKKIKYIIERCEGDDYHLVDYLTAEFLNNQYHDQRNLAEKIATLKKMTRSASSYAIGEFLFDEQFLSY</sequence>
<evidence type="ECO:0000259" key="7">
    <source>
        <dbReference type="PROSITE" id="PS50905"/>
    </source>
</evidence>
<feature type="binding site" evidence="5">
    <location>
        <position position="148"/>
    </location>
    <ligand>
        <name>Fe cation</name>
        <dbReference type="ChEBI" id="CHEBI:24875"/>
        <label>1</label>
    </ligand>
</feature>
<dbReference type="PANTHER" id="PTHR11431">
    <property type="entry name" value="FERRITIN"/>
    <property type="match status" value="1"/>
</dbReference>
<dbReference type="Pfam" id="PF00210">
    <property type="entry name" value="Ferritin"/>
    <property type="match status" value="1"/>
</dbReference>
<dbReference type="SUPFAM" id="SSF47240">
    <property type="entry name" value="Ferritin-like"/>
    <property type="match status" value="1"/>
</dbReference>
<dbReference type="PROSITE" id="PS50905">
    <property type="entry name" value="FERRITIN_LIKE"/>
    <property type="match status" value="1"/>
</dbReference>
<dbReference type="InterPro" id="IPR001519">
    <property type="entry name" value="Ferritin"/>
</dbReference>
<feature type="binding site" evidence="5">
    <location>
        <position position="85"/>
    </location>
    <ligand>
        <name>Fe cation</name>
        <dbReference type="ChEBI" id="CHEBI:24875"/>
        <label>1</label>
    </ligand>
</feature>
<dbReference type="EC" id="1.16.3.1" evidence="6"/>
<dbReference type="GO" id="GO:0008199">
    <property type="term" value="F:ferric iron binding"/>
    <property type="evidence" value="ECO:0007669"/>
    <property type="project" value="InterPro"/>
</dbReference>
<organism evidence="8 9">
    <name type="scientific">Pseudolycoriella hygida</name>
    <dbReference type="NCBI Taxonomy" id="35572"/>
    <lineage>
        <taxon>Eukaryota</taxon>
        <taxon>Metazoa</taxon>
        <taxon>Ecdysozoa</taxon>
        <taxon>Arthropoda</taxon>
        <taxon>Hexapoda</taxon>
        <taxon>Insecta</taxon>
        <taxon>Pterygota</taxon>
        <taxon>Neoptera</taxon>
        <taxon>Endopterygota</taxon>
        <taxon>Diptera</taxon>
        <taxon>Nematocera</taxon>
        <taxon>Sciaroidea</taxon>
        <taxon>Sciaridae</taxon>
        <taxon>Pseudolycoriella</taxon>
    </lineage>
</organism>
<dbReference type="GO" id="GO:0008198">
    <property type="term" value="F:ferrous iron binding"/>
    <property type="evidence" value="ECO:0007669"/>
    <property type="project" value="TreeGrafter"/>
</dbReference>
<comment type="similarity">
    <text evidence="1 6">Belongs to the ferritin family.</text>
</comment>
<keyword evidence="2 6" id="KW-0409">Iron storage</keyword>
<dbReference type="GO" id="GO:0004322">
    <property type="term" value="F:ferroxidase activity"/>
    <property type="evidence" value="ECO:0007669"/>
    <property type="project" value="UniProtKB-EC"/>
</dbReference>
<dbReference type="OrthoDB" id="186462at2759"/>
<comment type="function">
    <text evidence="6">Stores iron in a soluble, non-toxic, readily available form. Important for iron homeostasis. Iron is taken up in the ferrous form and deposited as ferric hydroxides after oxidation.</text>
</comment>
<comment type="catalytic activity">
    <reaction evidence="6">
        <text>4 Fe(2+) + O2 + 4 H(+) = 4 Fe(3+) + 2 H2O</text>
        <dbReference type="Rhea" id="RHEA:11148"/>
        <dbReference type="ChEBI" id="CHEBI:15377"/>
        <dbReference type="ChEBI" id="CHEBI:15378"/>
        <dbReference type="ChEBI" id="CHEBI:15379"/>
        <dbReference type="ChEBI" id="CHEBI:29033"/>
        <dbReference type="ChEBI" id="CHEBI:29034"/>
        <dbReference type="EC" id="1.16.3.1"/>
    </reaction>
</comment>
<keyword evidence="4 5" id="KW-0408">Iron</keyword>
<dbReference type="Gene3D" id="1.20.1260.10">
    <property type="match status" value="2"/>
</dbReference>
<keyword evidence="9" id="KW-1185">Reference proteome</keyword>
<evidence type="ECO:0000256" key="4">
    <source>
        <dbReference type="ARBA" id="ARBA00023004"/>
    </source>
</evidence>
<dbReference type="InterPro" id="IPR012347">
    <property type="entry name" value="Ferritin-like"/>
</dbReference>
<protein>
    <recommendedName>
        <fullName evidence="6">Ferritin</fullName>
        <ecNumber evidence="6">1.16.3.1</ecNumber>
    </recommendedName>
</protein>
<evidence type="ECO:0000256" key="5">
    <source>
        <dbReference type="PIRSR" id="PIRSR601519-1"/>
    </source>
</evidence>
<feature type="domain" description="Ferritin-like diiron" evidence="7">
    <location>
        <begin position="68"/>
        <end position="199"/>
    </location>
</feature>
<evidence type="ECO:0000256" key="3">
    <source>
        <dbReference type="ARBA" id="ARBA00022723"/>
    </source>
</evidence>